<evidence type="ECO:0000256" key="3">
    <source>
        <dbReference type="SAM" id="MobiDB-lite"/>
    </source>
</evidence>
<evidence type="ECO:0000256" key="1">
    <source>
        <dbReference type="ARBA" id="ARBA00022487"/>
    </source>
</evidence>
<reference evidence="4 5" key="1">
    <citation type="submission" date="2015-06" db="EMBL/GenBank/DDBJ databases">
        <title>Draft genome of the ant-associated black yeast Phialophora attae CBS 131958.</title>
        <authorList>
            <person name="Moreno L.F."/>
            <person name="Stielow B.J."/>
            <person name="de Hoog S."/>
            <person name="Vicente V.A."/>
            <person name="Weiss V.A."/>
            <person name="de Vries M."/>
            <person name="Cruz L.M."/>
            <person name="Souza E.M."/>
        </authorList>
    </citation>
    <scope>NUCLEOTIDE SEQUENCE [LARGE SCALE GENOMIC DNA]</scope>
    <source>
        <strain evidence="4 5">CBS 131958</strain>
    </source>
</reference>
<dbReference type="VEuPathDB" id="FungiDB:AB675_1985"/>
<dbReference type="RefSeq" id="XP_018002948.1">
    <property type="nucleotide sequence ID" value="XM_018141917.1"/>
</dbReference>
<evidence type="ECO:0000256" key="2">
    <source>
        <dbReference type="ARBA" id="ARBA00022801"/>
    </source>
</evidence>
<dbReference type="GO" id="GO:0051723">
    <property type="term" value="F:protein methylesterase activity"/>
    <property type="evidence" value="ECO:0007669"/>
    <property type="project" value="InterPro"/>
</dbReference>
<keyword evidence="2" id="KW-0378">Hydrolase</keyword>
<dbReference type="InterPro" id="IPR016812">
    <property type="entry name" value="PPase_methylesterase_euk"/>
</dbReference>
<dbReference type="InterPro" id="IPR029058">
    <property type="entry name" value="AB_hydrolase_fold"/>
</dbReference>
<proteinExistence type="predicted"/>
<feature type="compositionally biased region" description="Low complexity" evidence="3">
    <location>
        <begin position="45"/>
        <end position="54"/>
    </location>
</feature>
<feature type="region of interest" description="Disordered" evidence="3">
    <location>
        <begin position="1"/>
        <end position="74"/>
    </location>
</feature>
<feature type="compositionally biased region" description="Polar residues" evidence="3">
    <location>
        <begin position="55"/>
        <end position="66"/>
    </location>
</feature>
<dbReference type="OrthoDB" id="4204183at2759"/>
<dbReference type="AlphaFoldDB" id="A0A0N1HUE2"/>
<evidence type="ECO:0000313" key="5">
    <source>
        <dbReference type="Proteomes" id="UP000038010"/>
    </source>
</evidence>
<accession>A0A0N1HUE2</accession>
<keyword evidence="1" id="KW-0719">Serine esterase</keyword>
<protein>
    <submittedName>
        <fullName evidence="4">Protein phosphatase methylesterase 1</fullName>
    </submittedName>
</protein>
<dbReference type="PANTHER" id="PTHR14189">
    <property type="entry name" value="PROTEIN PHOSPHATASE METHYLESTERASE-1 RELATED"/>
    <property type="match status" value="1"/>
</dbReference>
<dbReference type="Gene3D" id="3.40.50.1820">
    <property type="entry name" value="alpha/beta hydrolase"/>
    <property type="match status" value="1"/>
</dbReference>
<sequence length="181" mass="19300">MSDLQRSFAKAHISKPPPRPLSFNDVEEEDDDDLTNLRPTSPNDSSSSASSASSTGTIVPSPSQNLFERPKASTIKSRSAPLPWQDYFGQELFFPNPHQPDLIHHAYLTPPSSNGPLIVTHHGAGSSGLSFAAFFAELTKTLPTAGILSLDARDHGLTTTPDNLPLDLTLPTLAADLAASS</sequence>
<organism evidence="4 5">
    <name type="scientific">Cyphellophora attinorum</name>
    <dbReference type="NCBI Taxonomy" id="1664694"/>
    <lineage>
        <taxon>Eukaryota</taxon>
        <taxon>Fungi</taxon>
        <taxon>Dikarya</taxon>
        <taxon>Ascomycota</taxon>
        <taxon>Pezizomycotina</taxon>
        <taxon>Eurotiomycetes</taxon>
        <taxon>Chaetothyriomycetidae</taxon>
        <taxon>Chaetothyriales</taxon>
        <taxon>Cyphellophoraceae</taxon>
        <taxon>Cyphellophora</taxon>
    </lineage>
</organism>
<dbReference type="STRING" id="1664694.A0A0N1HUE2"/>
<comment type="caution">
    <text evidence="4">The sequence shown here is derived from an EMBL/GenBank/DDBJ whole genome shotgun (WGS) entry which is preliminary data.</text>
</comment>
<dbReference type="Proteomes" id="UP000038010">
    <property type="component" value="Unassembled WGS sequence"/>
</dbReference>
<feature type="compositionally biased region" description="Acidic residues" evidence="3">
    <location>
        <begin position="25"/>
        <end position="34"/>
    </location>
</feature>
<gene>
    <name evidence="4" type="ORF">AB675_1985</name>
</gene>
<name>A0A0N1HUE2_9EURO</name>
<dbReference type="GeneID" id="28733797"/>
<dbReference type="SUPFAM" id="SSF53474">
    <property type="entry name" value="alpha/beta-Hydrolases"/>
    <property type="match status" value="1"/>
</dbReference>
<dbReference type="EMBL" id="LFJN01000006">
    <property type="protein sequence ID" value="KPI42985.1"/>
    <property type="molecule type" value="Genomic_DNA"/>
</dbReference>
<keyword evidence="5" id="KW-1185">Reference proteome</keyword>
<evidence type="ECO:0000313" key="4">
    <source>
        <dbReference type="EMBL" id="KPI42985.1"/>
    </source>
</evidence>
<dbReference type="PANTHER" id="PTHR14189:SF0">
    <property type="entry name" value="PROTEIN PHOSPHATASE METHYLESTERASE 1"/>
    <property type="match status" value="1"/>
</dbReference>